<dbReference type="PANTHER" id="PTHR19308:SF56">
    <property type="entry name" value="START DOMAIN-CONTAINING PROTEIN"/>
    <property type="match status" value="1"/>
</dbReference>
<dbReference type="CDD" id="cd00177">
    <property type="entry name" value="START"/>
    <property type="match status" value="1"/>
</dbReference>
<dbReference type="RefSeq" id="XP_001439871.1">
    <property type="nucleotide sequence ID" value="XM_001439834.1"/>
</dbReference>
<dbReference type="AlphaFoldDB" id="A0CNV7"/>
<gene>
    <name evidence="2" type="ORF">GSPATT00008916001</name>
</gene>
<dbReference type="KEGG" id="ptm:GSPATT00008916001"/>
<dbReference type="OMA" id="RICQCIR"/>
<dbReference type="Proteomes" id="UP000000600">
    <property type="component" value="Unassembled WGS sequence"/>
</dbReference>
<dbReference type="GO" id="GO:0008289">
    <property type="term" value="F:lipid binding"/>
    <property type="evidence" value="ECO:0007669"/>
    <property type="project" value="InterPro"/>
</dbReference>
<evidence type="ECO:0000313" key="3">
    <source>
        <dbReference type="Proteomes" id="UP000000600"/>
    </source>
</evidence>
<dbReference type="SUPFAM" id="SSF55961">
    <property type="entry name" value="Bet v1-like"/>
    <property type="match status" value="1"/>
</dbReference>
<keyword evidence="3" id="KW-1185">Reference proteome</keyword>
<dbReference type="InterPro" id="IPR023393">
    <property type="entry name" value="START-like_dom_sf"/>
</dbReference>
<dbReference type="PANTHER" id="PTHR19308">
    <property type="entry name" value="PHOSPHATIDYLCHOLINE TRANSFER PROTEIN"/>
    <property type="match status" value="1"/>
</dbReference>
<sequence>MLRICQCIRQLFIRCLNIFKYTRVENAEKGYQMESVSRDIESNMNAELSKYEQNLYLGAHEDSFIQNPETKIEEFENKANFQDCEQINEEETIRQFIDDIPHISFSQTEFIKEIGERAVMAFTSVIDKMEGFELLEEEQDFNFWIKYIETPEKFQIGIMKYTYTLNTSIDSYIEFMRDLQLQKQMDNSIDAFEMHYEDINLQINYLRYKKIMFMDPRDFLYIKYTDRKGDDCIEISKSVNVDHFQPQELSTKQCTRALLLLSGNQIKQIEENKIMITTYSECNMKLKLKPVMTKQASKNEIKKMVKRYRDHFHQ</sequence>
<protein>
    <recommendedName>
        <fullName evidence="1">START domain-containing protein</fullName>
    </recommendedName>
</protein>
<dbReference type="HOGENOM" id="CLU_886976_0_0_1"/>
<dbReference type="GeneID" id="5025656"/>
<dbReference type="Gene3D" id="3.30.530.20">
    <property type="match status" value="1"/>
</dbReference>
<dbReference type="InterPro" id="IPR002913">
    <property type="entry name" value="START_lipid-bd_dom"/>
</dbReference>
<reference evidence="2 3" key="1">
    <citation type="journal article" date="2006" name="Nature">
        <title>Global trends of whole-genome duplications revealed by the ciliate Paramecium tetraurelia.</title>
        <authorList>
            <consortium name="Genoscope"/>
            <person name="Aury J.-M."/>
            <person name="Jaillon O."/>
            <person name="Duret L."/>
            <person name="Noel B."/>
            <person name="Jubin C."/>
            <person name="Porcel B.M."/>
            <person name="Segurens B."/>
            <person name="Daubin V."/>
            <person name="Anthouard V."/>
            <person name="Aiach N."/>
            <person name="Arnaiz O."/>
            <person name="Billaut A."/>
            <person name="Beisson J."/>
            <person name="Blanc I."/>
            <person name="Bouhouche K."/>
            <person name="Camara F."/>
            <person name="Duharcourt S."/>
            <person name="Guigo R."/>
            <person name="Gogendeau D."/>
            <person name="Katinka M."/>
            <person name="Keller A.-M."/>
            <person name="Kissmehl R."/>
            <person name="Klotz C."/>
            <person name="Koll F."/>
            <person name="Le Moue A."/>
            <person name="Lepere C."/>
            <person name="Malinsky S."/>
            <person name="Nowacki M."/>
            <person name="Nowak J.K."/>
            <person name="Plattner H."/>
            <person name="Poulain J."/>
            <person name="Ruiz F."/>
            <person name="Serrano V."/>
            <person name="Zagulski M."/>
            <person name="Dessen P."/>
            <person name="Betermier M."/>
            <person name="Weissenbach J."/>
            <person name="Scarpelli C."/>
            <person name="Schachter V."/>
            <person name="Sperling L."/>
            <person name="Meyer E."/>
            <person name="Cohen J."/>
            <person name="Wincker P."/>
        </authorList>
    </citation>
    <scope>NUCLEOTIDE SEQUENCE [LARGE SCALE GENOMIC DNA]</scope>
    <source>
        <strain evidence="2 3">Stock d4-2</strain>
    </source>
</reference>
<evidence type="ECO:0000313" key="2">
    <source>
        <dbReference type="EMBL" id="CAK72474.1"/>
    </source>
</evidence>
<dbReference type="EMBL" id="CT868119">
    <property type="protein sequence ID" value="CAK72474.1"/>
    <property type="molecule type" value="Genomic_DNA"/>
</dbReference>
<dbReference type="InParanoid" id="A0CNV7"/>
<feature type="domain" description="START" evidence="1">
    <location>
        <begin position="210"/>
        <end position="313"/>
    </location>
</feature>
<dbReference type="GO" id="GO:0005737">
    <property type="term" value="C:cytoplasm"/>
    <property type="evidence" value="ECO:0007669"/>
    <property type="project" value="UniProtKB-ARBA"/>
</dbReference>
<dbReference type="Pfam" id="PF01852">
    <property type="entry name" value="START"/>
    <property type="match status" value="1"/>
</dbReference>
<proteinExistence type="predicted"/>
<dbReference type="InterPro" id="IPR051213">
    <property type="entry name" value="START_lipid_transfer"/>
</dbReference>
<dbReference type="OrthoDB" id="295808at2759"/>
<name>A0CNV7_PARTE</name>
<organism evidence="2 3">
    <name type="scientific">Paramecium tetraurelia</name>
    <dbReference type="NCBI Taxonomy" id="5888"/>
    <lineage>
        <taxon>Eukaryota</taxon>
        <taxon>Sar</taxon>
        <taxon>Alveolata</taxon>
        <taxon>Ciliophora</taxon>
        <taxon>Intramacronucleata</taxon>
        <taxon>Oligohymenophorea</taxon>
        <taxon>Peniculida</taxon>
        <taxon>Parameciidae</taxon>
        <taxon>Paramecium</taxon>
    </lineage>
</organism>
<evidence type="ECO:0000259" key="1">
    <source>
        <dbReference type="Pfam" id="PF01852"/>
    </source>
</evidence>
<accession>A0CNV7</accession>